<evidence type="ECO:0000256" key="5">
    <source>
        <dbReference type="ARBA" id="ARBA00022519"/>
    </source>
</evidence>
<keyword evidence="6" id="KW-0812">Transmembrane</keyword>
<dbReference type="AlphaFoldDB" id="A0A0R0C9V5"/>
<dbReference type="EMBL" id="LDJI01000002">
    <property type="protein sequence ID" value="KRG66397.1"/>
    <property type="molecule type" value="Genomic_DNA"/>
</dbReference>
<proteinExistence type="inferred from homology"/>
<sequence>MQHLRANAARLVAGGQLAAQMNATDLSAMLAASAGKHGLSIALLQPRPDQRIAVTLSGHPSAVVAWLEELQNAGVAMTELTLAQGEDGSWKGDMLLSGPGS</sequence>
<dbReference type="GO" id="GO:0005886">
    <property type="term" value="C:plasma membrane"/>
    <property type="evidence" value="ECO:0007669"/>
    <property type="project" value="UniProtKB-SubCell"/>
</dbReference>
<dbReference type="GO" id="GO:0015628">
    <property type="term" value="P:protein secretion by the type II secretion system"/>
    <property type="evidence" value="ECO:0007669"/>
    <property type="project" value="InterPro"/>
</dbReference>
<evidence type="ECO:0000313" key="10">
    <source>
        <dbReference type="EMBL" id="KRG66397.1"/>
    </source>
</evidence>
<dbReference type="STRING" id="405444.ABB26_00620"/>
<keyword evidence="4" id="KW-1003">Cell membrane</keyword>
<evidence type="ECO:0000256" key="9">
    <source>
        <dbReference type="ARBA" id="ARBA00023136"/>
    </source>
</evidence>
<dbReference type="SUPFAM" id="SSF103054">
    <property type="entry name" value="General secretion pathway protein M, EpsM"/>
    <property type="match status" value="1"/>
</dbReference>
<organism evidence="10 11">
    <name type="scientific">Stenotrophomonas humi</name>
    <dbReference type="NCBI Taxonomy" id="405444"/>
    <lineage>
        <taxon>Bacteria</taxon>
        <taxon>Pseudomonadati</taxon>
        <taxon>Pseudomonadota</taxon>
        <taxon>Gammaproteobacteria</taxon>
        <taxon>Lysobacterales</taxon>
        <taxon>Lysobacteraceae</taxon>
        <taxon>Stenotrophomonas</taxon>
    </lineage>
</organism>
<dbReference type="Pfam" id="PF04612">
    <property type="entry name" value="T2SSM"/>
    <property type="match status" value="1"/>
</dbReference>
<evidence type="ECO:0000313" key="11">
    <source>
        <dbReference type="Proteomes" id="UP000050864"/>
    </source>
</evidence>
<dbReference type="PATRIC" id="fig|405444.3.peg.1176"/>
<accession>A0A0R0C9V5</accession>
<keyword evidence="9" id="KW-0472">Membrane</keyword>
<comment type="similarity">
    <text evidence="2">Belongs to the GSP M family.</text>
</comment>
<name>A0A0R0C9V5_9GAMM</name>
<keyword evidence="8" id="KW-1133">Transmembrane helix</keyword>
<dbReference type="GO" id="GO:0015627">
    <property type="term" value="C:type II protein secretion system complex"/>
    <property type="evidence" value="ECO:0007669"/>
    <property type="project" value="InterPro"/>
</dbReference>
<keyword evidence="3" id="KW-0813">Transport</keyword>
<reference evidence="10 11" key="1">
    <citation type="submission" date="2015-05" db="EMBL/GenBank/DDBJ databases">
        <title>Genome sequencing and analysis of members of genus Stenotrophomonas.</title>
        <authorList>
            <person name="Patil P.P."/>
            <person name="Midha S."/>
            <person name="Patil P.B."/>
        </authorList>
    </citation>
    <scope>NUCLEOTIDE SEQUENCE [LARGE SCALE GENOMIC DNA]</scope>
    <source>
        <strain evidence="10 11">DSM 18929</strain>
    </source>
</reference>
<gene>
    <name evidence="10" type="ORF">ABB26_00620</name>
</gene>
<evidence type="ECO:0000256" key="6">
    <source>
        <dbReference type="ARBA" id="ARBA00022692"/>
    </source>
</evidence>
<evidence type="ECO:0000256" key="3">
    <source>
        <dbReference type="ARBA" id="ARBA00022448"/>
    </source>
</evidence>
<comment type="caution">
    <text evidence="10">The sequence shown here is derived from an EMBL/GenBank/DDBJ whole genome shotgun (WGS) entry which is preliminary data.</text>
</comment>
<keyword evidence="5" id="KW-0997">Cell inner membrane</keyword>
<evidence type="ECO:0000256" key="4">
    <source>
        <dbReference type="ARBA" id="ARBA00022475"/>
    </source>
</evidence>
<keyword evidence="7" id="KW-0653">Protein transport</keyword>
<dbReference type="InterPro" id="IPR007690">
    <property type="entry name" value="T2SS_GspM"/>
</dbReference>
<dbReference type="Gene3D" id="3.30.1360.100">
    <property type="entry name" value="General secretion pathway protein M, EpsM"/>
    <property type="match status" value="1"/>
</dbReference>
<evidence type="ECO:0000256" key="1">
    <source>
        <dbReference type="ARBA" id="ARBA00004377"/>
    </source>
</evidence>
<comment type="subcellular location">
    <subcellularLocation>
        <location evidence="1">Cell inner membrane</location>
        <topology evidence="1">Single-pass membrane protein</topology>
    </subcellularLocation>
</comment>
<evidence type="ECO:0000256" key="7">
    <source>
        <dbReference type="ARBA" id="ARBA00022927"/>
    </source>
</evidence>
<keyword evidence="11" id="KW-1185">Reference proteome</keyword>
<protein>
    <recommendedName>
        <fullName evidence="12">Type II secretion system protein M</fullName>
    </recommendedName>
</protein>
<dbReference type="InterPro" id="IPR023229">
    <property type="entry name" value="T2SS_M_periplasmic_sf"/>
</dbReference>
<evidence type="ECO:0000256" key="2">
    <source>
        <dbReference type="ARBA" id="ARBA00010637"/>
    </source>
</evidence>
<evidence type="ECO:0000256" key="8">
    <source>
        <dbReference type="ARBA" id="ARBA00022989"/>
    </source>
</evidence>
<dbReference type="Proteomes" id="UP000050864">
    <property type="component" value="Unassembled WGS sequence"/>
</dbReference>
<evidence type="ECO:0008006" key="12">
    <source>
        <dbReference type="Google" id="ProtNLM"/>
    </source>
</evidence>